<feature type="transmembrane region" description="Helical" evidence="1">
    <location>
        <begin position="39"/>
        <end position="62"/>
    </location>
</feature>
<sequence>MSQTNVIIQTIILGCLSAILIFLFYYFEAPIVDWAKQGDWYFTIIIAFIFSFVHGLFVSHFWDVLGVKAKLIKE</sequence>
<comment type="caution">
    <text evidence="2">The sequence shown here is derived from an EMBL/GenBank/DDBJ whole genome shotgun (WGS) entry which is preliminary data.</text>
</comment>
<proteinExistence type="predicted"/>
<protein>
    <submittedName>
        <fullName evidence="2">Uncharacterized protein</fullName>
    </submittedName>
</protein>
<name>A0A4E0RNB5_9GAMM</name>
<keyword evidence="1" id="KW-0472">Membrane</keyword>
<dbReference type="AlphaFoldDB" id="A0A4E0RNB5"/>
<keyword evidence="1" id="KW-1133">Transmembrane helix</keyword>
<evidence type="ECO:0000313" key="3">
    <source>
        <dbReference type="Proteomes" id="UP000030428"/>
    </source>
</evidence>
<evidence type="ECO:0000256" key="1">
    <source>
        <dbReference type="SAM" id="Phobius"/>
    </source>
</evidence>
<reference evidence="2 3" key="1">
    <citation type="journal article" date="2016" name="Front. Microbiol.">
        <title>Single-Cell (Meta-)Genomics of a Dimorphic Candidatus Thiomargarita nelsonii Reveals Genomic Plasticity.</title>
        <authorList>
            <person name="Flood B.E."/>
            <person name="Fliss P."/>
            <person name="Jones D.S."/>
            <person name="Dick G.J."/>
            <person name="Jain S."/>
            <person name="Kaster A.K."/>
            <person name="Winkel M."/>
            <person name="Mussmann M."/>
            <person name="Bailey J."/>
        </authorList>
    </citation>
    <scope>NUCLEOTIDE SEQUENCE [LARGE SCALE GENOMIC DNA]</scope>
    <source>
        <strain evidence="2">Hydrate Ridge</strain>
    </source>
</reference>
<dbReference type="EMBL" id="JSZA02000214">
    <property type="protein sequence ID" value="TGO02134.1"/>
    <property type="molecule type" value="Genomic_DNA"/>
</dbReference>
<gene>
    <name evidence="2" type="ORF">PN36_29985</name>
</gene>
<organism evidence="2 3">
    <name type="scientific">Candidatus Thiomargarita nelsonii</name>
    <dbReference type="NCBI Taxonomy" id="1003181"/>
    <lineage>
        <taxon>Bacteria</taxon>
        <taxon>Pseudomonadati</taxon>
        <taxon>Pseudomonadota</taxon>
        <taxon>Gammaproteobacteria</taxon>
        <taxon>Thiotrichales</taxon>
        <taxon>Thiotrichaceae</taxon>
        <taxon>Thiomargarita</taxon>
    </lineage>
</organism>
<accession>A0A4E0RNB5</accession>
<evidence type="ECO:0000313" key="2">
    <source>
        <dbReference type="EMBL" id="TGO02134.1"/>
    </source>
</evidence>
<keyword evidence="3" id="KW-1185">Reference proteome</keyword>
<dbReference type="Proteomes" id="UP000030428">
    <property type="component" value="Unassembled WGS sequence"/>
</dbReference>
<keyword evidence="1" id="KW-0812">Transmembrane</keyword>
<feature type="transmembrane region" description="Helical" evidence="1">
    <location>
        <begin position="6"/>
        <end position="27"/>
    </location>
</feature>